<dbReference type="PANTHER" id="PTHR13527:SF0">
    <property type="entry name" value="SAYSVFN DOMAIN-CONTAINING PROTEIN 1"/>
    <property type="match status" value="1"/>
</dbReference>
<proteinExistence type="predicted"/>
<evidence type="ECO:0000313" key="4">
    <source>
        <dbReference type="Proteomes" id="UP000250235"/>
    </source>
</evidence>
<dbReference type="InterPro" id="IPR029071">
    <property type="entry name" value="Ubiquitin-like_domsf"/>
</dbReference>
<feature type="transmembrane region" description="Helical" evidence="1">
    <location>
        <begin position="100"/>
        <end position="126"/>
    </location>
</feature>
<keyword evidence="1" id="KW-1133">Transmembrane helix</keyword>
<feature type="domain" description="Ubiquitin-like" evidence="2">
    <location>
        <begin position="1"/>
        <end position="40"/>
    </location>
</feature>
<dbReference type="Proteomes" id="UP000250235">
    <property type="component" value="Unassembled WGS sequence"/>
</dbReference>
<dbReference type="PANTHER" id="PTHR13527">
    <property type="entry name" value="SAYSVFN DOMAIN-CONTAINING PROTEIN 1"/>
    <property type="match status" value="1"/>
</dbReference>
<accession>A0A2Z7D7Q7</accession>
<keyword evidence="1" id="KW-0812">Transmembrane</keyword>
<dbReference type="Pfam" id="PF10260">
    <property type="entry name" value="SAYSvFN"/>
    <property type="match status" value="1"/>
</dbReference>
<protein>
    <recommendedName>
        <fullName evidence="2">Ubiquitin-like domain-containing protein</fullName>
    </recommendedName>
</protein>
<dbReference type="InterPro" id="IPR000626">
    <property type="entry name" value="Ubiquitin-like_dom"/>
</dbReference>
<evidence type="ECO:0000313" key="3">
    <source>
        <dbReference type="EMBL" id="KZV53278.1"/>
    </source>
</evidence>
<keyword evidence="1" id="KW-0472">Membrane</keyword>
<dbReference type="SUPFAM" id="SSF54236">
    <property type="entry name" value="Ubiquitin-like"/>
    <property type="match status" value="1"/>
</dbReference>
<gene>
    <name evidence="3" type="ORF">F511_07572</name>
</gene>
<dbReference type="InterPro" id="IPR039159">
    <property type="entry name" value="SAYSD1"/>
</dbReference>
<keyword evidence="4" id="KW-1185">Reference proteome</keyword>
<dbReference type="CDD" id="cd17039">
    <property type="entry name" value="Ubl_ubiquitin_like"/>
    <property type="match status" value="1"/>
</dbReference>
<dbReference type="OrthoDB" id="71310at2759"/>
<feature type="non-terminal residue" evidence="3">
    <location>
        <position position="1"/>
    </location>
</feature>
<reference evidence="3 4" key="1">
    <citation type="journal article" date="2015" name="Proc. Natl. Acad. Sci. U.S.A.">
        <title>The resurrection genome of Boea hygrometrica: A blueprint for survival of dehydration.</title>
        <authorList>
            <person name="Xiao L."/>
            <person name="Yang G."/>
            <person name="Zhang L."/>
            <person name="Yang X."/>
            <person name="Zhao S."/>
            <person name="Ji Z."/>
            <person name="Zhou Q."/>
            <person name="Hu M."/>
            <person name="Wang Y."/>
            <person name="Chen M."/>
            <person name="Xu Y."/>
            <person name="Jin H."/>
            <person name="Xiao X."/>
            <person name="Hu G."/>
            <person name="Bao F."/>
            <person name="Hu Y."/>
            <person name="Wan P."/>
            <person name="Li L."/>
            <person name="Deng X."/>
            <person name="Kuang T."/>
            <person name="Xiang C."/>
            <person name="Zhu J.K."/>
            <person name="Oliver M.J."/>
            <person name="He Y."/>
        </authorList>
    </citation>
    <scope>NUCLEOTIDE SEQUENCE [LARGE SCALE GENOMIC DNA]</scope>
    <source>
        <strain evidence="4">cv. XS01</strain>
    </source>
</reference>
<evidence type="ECO:0000256" key="1">
    <source>
        <dbReference type="SAM" id="Phobius"/>
    </source>
</evidence>
<evidence type="ECO:0000259" key="2">
    <source>
        <dbReference type="PROSITE" id="PS50053"/>
    </source>
</evidence>
<feature type="transmembrane region" description="Helical" evidence="1">
    <location>
        <begin position="132"/>
        <end position="149"/>
    </location>
</feature>
<organism evidence="3 4">
    <name type="scientific">Dorcoceras hygrometricum</name>
    <dbReference type="NCBI Taxonomy" id="472368"/>
    <lineage>
        <taxon>Eukaryota</taxon>
        <taxon>Viridiplantae</taxon>
        <taxon>Streptophyta</taxon>
        <taxon>Embryophyta</taxon>
        <taxon>Tracheophyta</taxon>
        <taxon>Spermatophyta</taxon>
        <taxon>Magnoliopsida</taxon>
        <taxon>eudicotyledons</taxon>
        <taxon>Gunneridae</taxon>
        <taxon>Pentapetalae</taxon>
        <taxon>asterids</taxon>
        <taxon>lamiids</taxon>
        <taxon>Lamiales</taxon>
        <taxon>Gesneriaceae</taxon>
        <taxon>Didymocarpoideae</taxon>
        <taxon>Trichosporeae</taxon>
        <taxon>Loxocarpinae</taxon>
        <taxon>Dorcoceras</taxon>
    </lineage>
</organism>
<dbReference type="AlphaFoldDB" id="A0A2Z7D7Q7"/>
<dbReference type="PROSITE" id="PS50053">
    <property type="entry name" value="UBIQUITIN_2"/>
    <property type="match status" value="1"/>
</dbReference>
<dbReference type="EMBL" id="KQ990519">
    <property type="protein sequence ID" value="KZV53278.1"/>
    <property type="molecule type" value="Genomic_DNA"/>
</dbReference>
<name>A0A2Z7D7Q7_9LAMI</name>
<dbReference type="InterPro" id="IPR019387">
    <property type="entry name" value="SAYSvFN_dom"/>
</dbReference>
<sequence>VRDLRRLIAGTSHKPIDDIKLIFRGNVLRDNANGDDLSVQFHNGETIIVATKPKPPLKLIQDNFDDDDSEDVKFRLPESTSRWKRRLFSILHDKFKLPDVLLMAIFSIKLKIWLITVGWLILAPIAHKLDVGPLYILGTGFVIIFYNLGHRQPGDISAYSIFNEDFRELPGTLNADRLDRDIRNGQF</sequence>